<dbReference type="SMART" id="SM00116">
    <property type="entry name" value="CBS"/>
    <property type="match status" value="2"/>
</dbReference>
<proteinExistence type="predicted"/>
<dbReference type="InterPro" id="IPR000644">
    <property type="entry name" value="CBS_dom"/>
</dbReference>
<evidence type="ECO:0000259" key="3">
    <source>
        <dbReference type="PROSITE" id="PS51371"/>
    </source>
</evidence>
<dbReference type="Gene3D" id="3.10.580.10">
    <property type="entry name" value="CBS-domain"/>
    <property type="match status" value="1"/>
</dbReference>
<evidence type="ECO:0000256" key="2">
    <source>
        <dbReference type="PROSITE-ProRule" id="PRU00703"/>
    </source>
</evidence>
<evidence type="ECO:0000313" key="4">
    <source>
        <dbReference type="EMBL" id="CAA9489872.1"/>
    </source>
</evidence>
<feature type="domain" description="CBS" evidence="3">
    <location>
        <begin position="9"/>
        <end position="65"/>
    </location>
</feature>
<keyword evidence="1" id="KW-0677">Repeat</keyword>
<evidence type="ECO:0000256" key="1">
    <source>
        <dbReference type="ARBA" id="ARBA00022737"/>
    </source>
</evidence>
<dbReference type="PROSITE" id="PS51371">
    <property type="entry name" value="CBS"/>
    <property type="match status" value="2"/>
</dbReference>
<dbReference type="InterPro" id="IPR046342">
    <property type="entry name" value="CBS_dom_sf"/>
</dbReference>
<dbReference type="SUPFAM" id="SSF54631">
    <property type="entry name" value="CBS-domain pair"/>
    <property type="match status" value="1"/>
</dbReference>
<dbReference type="AlphaFoldDB" id="A0A6J4S4Y7"/>
<sequence length="151" mass="16262">MDENVGQLMTPHPIVVDTETPVSDCAKVMERREIGAVGVTSGETLTGVLTDRDIVLRLVARGKDPLQTTAGEIATPNVVTVSRDTSVVDAVRKMSQRAVRRLFIVDDDGKPTGILTVDDLTAIRDPDSVVAAQLSEWGVWRADQGYSGDSE</sequence>
<reference evidence="4" key="1">
    <citation type="submission" date="2020-02" db="EMBL/GenBank/DDBJ databases">
        <authorList>
            <person name="Meier V. D."/>
        </authorList>
    </citation>
    <scope>NUCLEOTIDE SEQUENCE</scope>
    <source>
        <strain evidence="4">AVDCRST_MAG69</strain>
    </source>
</reference>
<feature type="domain" description="CBS" evidence="3">
    <location>
        <begin position="74"/>
        <end position="132"/>
    </location>
</feature>
<gene>
    <name evidence="4" type="ORF">AVDCRST_MAG69-1275</name>
</gene>
<dbReference type="Pfam" id="PF00571">
    <property type="entry name" value="CBS"/>
    <property type="match status" value="2"/>
</dbReference>
<organism evidence="4">
    <name type="scientific">uncultured Solirubrobacteraceae bacterium</name>
    <dbReference type="NCBI Taxonomy" id="1162706"/>
    <lineage>
        <taxon>Bacteria</taxon>
        <taxon>Bacillati</taxon>
        <taxon>Actinomycetota</taxon>
        <taxon>Thermoleophilia</taxon>
        <taxon>Solirubrobacterales</taxon>
        <taxon>Solirubrobacteraceae</taxon>
        <taxon>environmental samples</taxon>
    </lineage>
</organism>
<keyword evidence="2" id="KW-0129">CBS domain</keyword>
<dbReference type="EMBL" id="CADCVP010000136">
    <property type="protein sequence ID" value="CAA9489872.1"/>
    <property type="molecule type" value="Genomic_DNA"/>
</dbReference>
<protein>
    <recommendedName>
        <fullName evidence="3">CBS domain-containing protein</fullName>
    </recommendedName>
</protein>
<accession>A0A6J4S4Y7</accession>
<name>A0A6J4S4Y7_9ACTN</name>
<dbReference type="PANTHER" id="PTHR48108">
    <property type="entry name" value="CBS DOMAIN-CONTAINING PROTEIN CBSX2, CHLOROPLASTIC"/>
    <property type="match status" value="1"/>
</dbReference>
<dbReference type="PANTHER" id="PTHR48108:SF34">
    <property type="entry name" value="CBS DOMAIN-CONTAINING PROTEIN YHCV"/>
    <property type="match status" value="1"/>
</dbReference>
<dbReference type="InterPro" id="IPR051462">
    <property type="entry name" value="CBS_domain-containing"/>
</dbReference>